<accession>A0A420WAI9</accession>
<dbReference type="EMBL" id="RBIG01000005">
    <property type="protein sequence ID" value="RKQ67960.1"/>
    <property type="molecule type" value="Genomic_DNA"/>
</dbReference>
<dbReference type="SUPFAM" id="SSF56112">
    <property type="entry name" value="Protein kinase-like (PK-like)"/>
    <property type="match status" value="1"/>
</dbReference>
<comment type="caution">
    <text evidence="2">The sequence shown here is derived from an EMBL/GenBank/DDBJ whole genome shotgun (WGS) entry which is preliminary data.</text>
</comment>
<keyword evidence="1" id="KW-0812">Transmembrane</keyword>
<dbReference type="AlphaFoldDB" id="A0A420WAI9"/>
<keyword evidence="1" id="KW-0472">Membrane</keyword>
<dbReference type="InterPro" id="IPR011009">
    <property type="entry name" value="Kinase-like_dom_sf"/>
</dbReference>
<evidence type="ECO:0000256" key="1">
    <source>
        <dbReference type="SAM" id="Phobius"/>
    </source>
</evidence>
<keyword evidence="1" id="KW-1133">Transmembrane helix</keyword>
<feature type="transmembrane region" description="Helical" evidence="1">
    <location>
        <begin position="659"/>
        <end position="680"/>
    </location>
</feature>
<proteinExistence type="predicted"/>
<sequence>MAAAENIEKGAPGSEQELDQSARADGLNFDIQMNQPLAQFARLGTPAYAAESKLGAAGRFYAMVLDPDYPPRTKALRGLRGVRMPGLTWLEEWAVVPWPAANGAQRLICVFRRPNGDPLMDAKYLAPAPMPERQVVTDVVQPVLETLLDLFRLGLTHGAIRPNNLYRCRDQGRVVLGECLSVPPGADQPDIFEPLDRAASEPLTRGDPTMSDDVYALGMTAAFLLVGKHPTPELNAKGLLRKRVEGASFMLLSERHRLPYGMLEFLRGTLQDDARDRWTLMDIDAWLKDGTVPQTKLHLPKMAGWPMEFLGEPHTTLRSLAYTVARSTDIEGAKDFLLSRKFRNWMARGLDEERMLPALDALFGEREEKSIDKMAEAVSTACMQLNPQAPLHYKGLAVNPAGMGTALAARYDDPDFRARLIEMVKSNIPLRWLGAQAEADGYLGVHKLLTKAQGLASRTGWGFGVERALYEMQPMARCRSPLLHKYLVYRVEAILPALEEAAAAAKEPFLPVDKHLVSFVMSRRRDFSIGLLEGLDGADEFVKAQAALRFLSFLEEKTENPDGWPELARMLGSMLQPGIDRILRPRRKAELQKKTDKAMEEGKLSALQEVFKQGGLFEQDQREFKDASFRWRLNQTQILSAEHDEKLLVQRAGELGSRIAFFITVSLSFVSVAGIMAFMLI</sequence>
<name>A0A420WAI9_9PROT</name>
<dbReference type="Proteomes" id="UP000277424">
    <property type="component" value="Unassembled WGS sequence"/>
</dbReference>
<gene>
    <name evidence="2" type="ORF">BCL74_3621</name>
</gene>
<dbReference type="RefSeq" id="WP_121222182.1">
    <property type="nucleotide sequence ID" value="NZ_RBIG01000005.1"/>
</dbReference>
<dbReference type="Gene3D" id="1.10.510.10">
    <property type="entry name" value="Transferase(Phosphotransferase) domain 1"/>
    <property type="match status" value="1"/>
</dbReference>
<evidence type="ECO:0000313" key="3">
    <source>
        <dbReference type="Proteomes" id="UP000277424"/>
    </source>
</evidence>
<organism evidence="2 3">
    <name type="scientific">Oceanibaculum indicum</name>
    <dbReference type="NCBI Taxonomy" id="526216"/>
    <lineage>
        <taxon>Bacteria</taxon>
        <taxon>Pseudomonadati</taxon>
        <taxon>Pseudomonadota</taxon>
        <taxon>Alphaproteobacteria</taxon>
        <taxon>Rhodospirillales</taxon>
        <taxon>Oceanibaculaceae</taxon>
        <taxon>Oceanibaculum</taxon>
    </lineage>
</organism>
<protein>
    <recommendedName>
        <fullName evidence="4">Protein kinase domain-containing protein</fullName>
    </recommendedName>
</protein>
<dbReference type="OrthoDB" id="7166208at2"/>
<evidence type="ECO:0008006" key="4">
    <source>
        <dbReference type="Google" id="ProtNLM"/>
    </source>
</evidence>
<evidence type="ECO:0000313" key="2">
    <source>
        <dbReference type="EMBL" id="RKQ67960.1"/>
    </source>
</evidence>
<reference evidence="2 3" key="1">
    <citation type="submission" date="2018-10" db="EMBL/GenBank/DDBJ databases">
        <title>Comparative analysis of microorganisms from saline springs in Andes Mountain Range, Colombia.</title>
        <authorList>
            <person name="Rubin E."/>
        </authorList>
    </citation>
    <scope>NUCLEOTIDE SEQUENCE [LARGE SCALE GENOMIC DNA]</scope>
    <source>
        <strain evidence="2 3">USBA 36</strain>
    </source>
</reference>